<accession>A0ABP9YJR0</accession>
<name>A0ABP9YJR0_9FUNG</name>
<evidence type="ECO:0000313" key="2">
    <source>
        <dbReference type="EMBL" id="GAA5807099.1"/>
    </source>
</evidence>
<sequence>MHSALSFIFFLSHHARLLSQLTSSERFAIMISLNTTSDRPIEETTMLICFQLVNILQDKTMVNEQQTNDKIDAFRMTCVNQQSRIATRIVSSLLRNFFSLPKKKESESNLTIEMIRPFLKHVIISTSPNLRLEWPRRYTREDGYTLQWPQIIHATIDKAYKALRKEVCSTEVNSTVMRKVCQSPVTVKKD</sequence>
<keyword evidence="1" id="KW-0732">Signal</keyword>
<protein>
    <submittedName>
        <fullName evidence="2">Uncharacterized protein</fullName>
    </submittedName>
</protein>
<reference evidence="2 3" key="1">
    <citation type="submission" date="2024-04" db="EMBL/GenBank/DDBJ databases">
        <title>genome sequences of Mucor flavus KT1a and Helicostylum pulchrum KT1b strains isolated from the surface of a dry-aged beef.</title>
        <authorList>
            <person name="Toyotome T."/>
            <person name="Hosono M."/>
            <person name="Torimaru M."/>
            <person name="Fukuda K."/>
            <person name="Mikami N."/>
        </authorList>
    </citation>
    <scope>NUCLEOTIDE SEQUENCE [LARGE SCALE GENOMIC DNA]</scope>
    <source>
        <strain evidence="2 3">KT1a</strain>
    </source>
</reference>
<keyword evidence="3" id="KW-1185">Reference proteome</keyword>
<feature type="signal peptide" evidence="1">
    <location>
        <begin position="1"/>
        <end position="19"/>
    </location>
</feature>
<organism evidence="2 3">
    <name type="scientific">Mucor flavus</name>
    <dbReference type="NCBI Taxonomy" id="439312"/>
    <lineage>
        <taxon>Eukaryota</taxon>
        <taxon>Fungi</taxon>
        <taxon>Fungi incertae sedis</taxon>
        <taxon>Mucoromycota</taxon>
        <taxon>Mucoromycotina</taxon>
        <taxon>Mucoromycetes</taxon>
        <taxon>Mucorales</taxon>
        <taxon>Mucorineae</taxon>
        <taxon>Mucoraceae</taxon>
        <taxon>Mucor</taxon>
    </lineage>
</organism>
<dbReference type="EMBL" id="BAABUK010000002">
    <property type="protein sequence ID" value="GAA5807099.1"/>
    <property type="molecule type" value="Genomic_DNA"/>
</dbReference>
<comment type="caution">
    <text evidence="2">The sequence shown here is derived from an EMBL/GenBank/DDBJ whole genome shotgun (WGS) entry which is preliminary data.</text>
</comment>
<gene>
    <name evidence="2" type="ORF">MFLAVUS_000449</name>
</gene>
<evidence type="ECO:0000313" key="3">
    <source>
        <dbReference type="Proteomes" id="UP001473302"/>
    </source>
</evidence>
<dbReference type="Proteomes" id="UP001473302">
    <property type="component" value="Unassembled WGS sequence"/>
</dbReference>
<feature type="chain" id="PRO_5045473065" evidence="1">
    <location>
        <begin position="20"/>
        <end position="190"/>
    </location>
</feature>
<evidence type="ECO:0000256" key="1">
    <source>
        <dbReference type="SAM" id="SignalP"/>
    </source>
</evidence>
<proteinExistence type="predicted"/>